<dbReference type="GO" id="GO:0016787">
    <property type="term" value="F:hydrolase activity"/>
    <property type="evidence" value="ECO:0007669"/>
    <property type="project" value="UniProtKB-KW"/>
</dbReference>
<dbReference type="GO" id="GO:0005524">
    <property type="term" value="F:ATP binding"/>
    <property type="evidence" value="ECO:0007669"/>
    <property type="project" value="UniProtKB-KW"/>
</dbReference>
<evidence type="ECO:0000256" key="1">
    <source>
        <dbReference type="ARBA" id="ARBA00012552"/>
    </source>
</evidence>
<protein>
    <recommendedName>
        <fullName evidence="1">RNA helicase</fullName>
        <ecNumber evidence="1">3.6.4.13</ecNumber>
    </recommendedName>
</protein>
<evidence type="ECO:0000259" key="8">
    <source>
        <dbReference type="PROSITE" id="PS51195"/>
    </source>
</evidence>
<name>A0A7R9LJ68_9ACAR</name>
<dbReference type="AlphaFoldDB" id="A0A7R9LJ68"/>
<proteinExistence type="predicted"/>
<feature type="short sequence motif" description="Q motif" evidence="6">
    <location>
        <begin position="66"/>
        <end position="94"/>
    </location>
</feature>
<feature type="compositionally biased region" description="Basic and acidic residues" evidence="7">
    <location>
        <begin position="37"/>
        <end position="49"/>
    </location>
</feature>
<evidence type="ECO:0000256" key="6">
    <source>
        <dbReference type="PROSITE-ProRule" id="PRU00552"/>
    </source>
</evidence>
<keyword evidence="10" id="KW-1185">Reference proteome</keyword>
<accession>A0A7R9LJ68</accession>
<dbReference type="InterPro" id="IPR014014">
    <property type="entry name" value="RNA_helicase_DEAD_Q_motif"/>
</dbReference>
<reference evidence="9" key="1">
    <citation type="submission" date="2020-11" db="EMBL/GenBank/DDBJ databases">
        <authorList>
            <person name="Tran Van P."/>
        </authorList>
    </citation>
    <scope>NUCLEOTIDE SEQUENCE</scope>
</reference>
<keyword evidence="2" id="KW-0547">Nucleotide-binding</keyword>
<dbReference type="EMBL" id="CAJPVJ010001108">
    <property type="protein sequence ID" value="CAG2164065.1"/>
    <property type="molecule type" value="Genomic_DNA"/>
</dbReference>
<dbReference type="GO" id="GO:0003724">
    <property type="term" value="F:RNA helicase activity"/>
    <property type="evidence" value="ECO:0007669"/>
    <property type="project" value="UniProtKB-EC"/>
</dbReference>
<feature type="domain" description="DEAD-box RNA helicase Q" evidence="8">
    <location>
        <begin position="66"/>
        <end position="94"/>
    </location>
</feature>
<evidence type="ECO:0000256" key="4">
    <source>
        <dbReference type="ARBA" id="ARBA00022806"/>
    </source>
</evidence>
<dbReference type="PROSITE" id="PS51195">
    <property type="entry name" value="Q_MOTIF"/>
    <property type="match status" value="1"/>
</dbReference>
<evidence type="ECO:0000256" key="5">
    <source>
        <dbReference type="ARBA" id="ARBA00022840"/>
    </source>
</evidence>
<keyword evidence="4" id="KW-0347">Helicase</keyword>
<evidence type="ECO:0000256" key="3">
    <source>
        <dbReference type="ARBA" id="ARBA00022801"/>
    </source>
</evidence>
<organism evidence="9">
    <name type="scientific">Oppiella nova</name>
    <dbReference type="NCBI Taxonomy" id="334625"/>
    <lineage>
        <taxon>Eukaryota</taxon>
        <taxon>Metazoa</taxon>
        <taxon>Ecdysozoa</taxon>
        <taxon>Arthropoda</taxon>
        <taxon>Chelicerata</taxon>
        <taxon>Arachnida</taxon>
        <taxon>Acari</taxon>
        <taxon>Acariformes</taxon>
        <taxon>Sarcoptiformes</taxon>
        <taxon>Oribatida</taxon>
        <taxon>Brachypylina</taxon>
        <taxon>Oppioidea</taxon>
        <taxon>Oppiidae</taxon>
        <taxon>Oppiella</taxon>
    </lineage>
</organism>
<gene>
    <name evidence="9" type="ORF">ONB1V03_LOCUS3625</name>
</gene>
<evidence type="ECO:0000313" key="9">
    <source>
        <dbReference type="EMBL" id="CAD7642494.1"/>
    </source>
</evidence>
<dbReference type="Gene3D" id="3.40.50.300">
    <property type="entry name" value="P-loop containing nucleotide triphosphate hydrolases"/>
    <property type="match status" value="1"/>
</dbReference>
<sequence length="264" mass="29753">MSTTAADDRSVPLLLTTIYSPIVDSKGSLNGHPSGDGNDKHSTHEDRPTVGDPDGVVESNCDEMVTTFDDMNLKEELLRGIHSYGFETPSAIEQRATIPCINAILQGIDTSLNECQAVILTTKRKVALKIQKLVLGLSQYMTVRCYVCANGSNIRQVNRQLREGLVSMIGLYCVNTLVLDRMDWMLYRGYDDVIHDIAIQFNPQIQVRFDCVIVIIMLAKMFPKVLEVTENLMRVAIRIVIKKEELRKELREKLAQKLQKLSLI</sequence>
<keyword evidence="3" id="KW-0378">Hydrolase</keyword>
<feature type="region of interest" description="Disordered" evidence="7">
    <location>
        <begin position="25"/>
        <end position="56"/>
    </location>
</feature>
<keyword evidence="5" id="KW-0067">ATP-binding</keyword>
<dbReference type="SUPFAM" id="SSF52540">
    <property type="entry name" value="P-loop containing nucleoside triphosphate hydrolases"/>
    <property type="match status" value="1"/>
</dbReference>
<evidence type="ECO:0000256" key="2">
    <source>
        <dbReference type="ARBA" id="ARBA00022741"/>
    </source>
</evidence>
<evidence type="ECO:0000256" key="7">
    <source>
        <dbReference type="SAM" id="MobiDB-lite"/>
    </source>
</evidence>
<dbReference type="EMBL" id="OC915933">
    <property type="protein sequence ID" value="CAD7642494.1"/>
    <property type="molecule type" value="Genomic_DNA"/>
</dbReference>
<dbReference type="EC" id="3.6.4.13" evidence="1"/>
<dbReference type="Proteomes" id="UP000728032">
    <property type="component" value="Unassembled WGS sequence"/>
</dbReference>
<evidence type="ECO:0000313" key="10">
    <source>
        <dbReference type="Proteomes" id="UP000728032"/>
    </source>
</evidence>
<dbReference type="InterPro" id="IPR027417">
    <property type="entry name" value="P-loop_NTPase"/>
</dbReference>
<dbReference type="OrthoDB" id="10265785at2759"/>